<evidence type="ECO:0000256" key="1">
    <source>
        <dbReference type="SAM" id="SignalP"/>
    </source>
</evidence>
<reference evidence="2 3" key="1">
    <citation type="journal article" date="2011" name="Cell">
        <title>The monarch butterfly genome yields insights into long-distance migration.</title>
        <authorList>
            <person name="Zhan S."/>
            <person name="Merlin C."/>
            <person name="Boore J.L."/>
            <person name="Reppert S.M."/>
        </authorList>
    </citation>
    <scope>NUCLEOTIDE SEQUENCE [LARGE SCALE GENOMIC DNA]</scope>
    <source>
        <strain evidence="2">F-2</strain>
    </source>
</reference>
<dbReference type="Proteomes" id="UP000007151">
    <property type="component" value="Unassembled WGS sequence"/>
</dbReference>
<organism evidence="2 3">
    <name type="scientific">Danaus plexippus plexippus</name>
    <dbReference type="NCBI Taxonomy" id="278856"/>
    <lineage>
        <taxon>Eukaryota</taxon>
        <taxon>Metazoa</taxon>
        <taxon>Ecdysozoa</taxon>
        <taxon>Arthropoda</taxon>
        <taxon>Hexapoda</taxon>
        <taxon>Insecta</taxon>
        <taxon>Pterygota</taxon>
        <taxon>Neoptera</taxon>
        <taxon>Endopterygota</taxon>
        <taxon>Lepidoptera</taxon>
        <taxon>Glossata</taxon>
        <taxon>Ditrysia</taxon>
        <taxon>Papilionoidea</taxon>
        <taxon>Nymphalidae</taxon>
        <taxon>Danainae</taxon>
        <taxon>Danaini</taxon>
        <taxon>Danaina</taxon>
        <taxon>Danaus</taxon>
        <taxon>Danaus</taxon>
    </lineage>
</organism>
<sequence>MNQISCIVMAVLALCYVIHCKDLRSDDNTLCSEIDCLNTKDIVRSKRDAASIIGSVGNLVTGFKLERN</sequence>
<protein>
    <submittedName>
        <fullName evidence="2">Uncharacterized protein</fullName>
    </submittedName>
</protein>
<evidence type="ECO:0000313" key="3">
    <source>
        <dbReference type="Proteomes" id="UP000007151"/>
    </source>
</evidence>
<dbReference type="InParanoid" id="A0A212EZP7"/>
<comment type="caution">
    <text evidence="2">The sequence shown here is derived from an EMBL/GenBank/DDBJ whole genome shotgun (WGS) entry which is preliminary data.</text>
</comment>
<evidence type="ECO:0000313" key="2">
    <source>
        <dbReference type="EMBL" id="OWR46914.1"/>
    </source>
</evidence>
<dbReference type="KEGG" id="dpl:KGM_208142"/>
<accession>A0A212EZP7</accession>
<feature type="chain" id="PRO_5012080968" evidence="1">
    <location>
        <begin position="21"/>
        <end position="68"/>
    </location>
</feature>
<dbReference type="AlphaFoldDB" id="A0A212EZP7"/>
<gene>
    <name evidence="2" type="ORF">KGM_208142</name>
</gene>
<name>A0A212EZP7_DANPL</name>
<dbReference type="EMBL" id="AGBW02011271">
    <property type="protein sequence ID" value="OWR46914.1"/>
    <property type="molecule type" value="Genomic_DNA"/>
</dbReference>
<keyword evidence="1" id="KW-0732">Signal</keyword>
<feature type="signal peptide" evidence="1">
    <location>
        <begin position="1"/>
        <end position="20"/>
    </location>
</feature>
<keyword evidence="3" id="KW-1185">Reference proteome</keyword>
<proteinExistence type="predicted"/>